<dbReference type="EMBL" id="DS113197">
    <property type="protein sequence ID" value="EAY20568.1"/>
    <property type="molecule type" value="Genomic_DNA"/>
</dbReference>
<evidence type="ECO:0000313" key="3">
    <source>
        <dbReference type="Proteomes" id="UP000001542"/>
    </source>
</evidence>
<dbReference type="VEuPathDB" id="TrichDB:TVAG_455500"/>
<reference evidence="2" key="2">
    <citation type="journal article" date="2007" name="Science">
        <title>Draft genome sequence of the sexually transmitted pathogen Trichomonas vaginalis.</title>
        <authorList>
            <person name="Carlton J.M."/>
            <person name="Hirt R.P."/>
            <person name="Silva J.C."/>
            <person name="Delcher A.L."/>
            <person name="Schatz M."/>
            <person name="Zhao Q."/>
            <person name="Wortman J.R."/>
            <person name="Bidwell S.L."/>
            <person name="Alsmark U.C.M."/>
            <person name="Besteiro S."/>
            <person name="Sicheritz-Ponten T."/>
            <person name="Noel C.J."/>
            <person name="Dacks J.B."/>
            <person name="Foster P.G."/>
            <person name="Simillion C."/>
            <person name="Van de Peer Y."/>
            <person name="Miranda-Saavedra D."/>
            <person name="Barton G.J."/>
            <person name="Westrop G.D."/>
            <person name="Mueller S."/>
            <person name="Dessi D."/>
            <person name="Fiori P.L."/>
            <person name="Ren Q."/>
            <person name="Paulsen I."/>
            <person name="Zhang H."/>
            <person name="Bastida-Corcuera F.D."/>
            <person name="Simoes-Barbosa A."/>
            <person name="Brown M.T."/>
            <person name="Hayes R.D."/>
            <person name="Mukherjee M."/>
            <person name="Okumura C.Y."/>
            <person name="Schneider R."/>
            <person name="Smith A.J."/>
            <person name="Vanacova S."/>
            <person name="Villalvazo M."/>
            <person name="Haas B.J."/>
            <person name="Pertea M."/>
            <person name="Feldblyum T.V."/>
            <person name="Utterback T.R."/>
            <person name="Shu C.L."/>
            <person name="Osoegawa K."/>
            <person name="de Jong P.J."/>
            <person name="Hrdy I."/>
            <person name="Horvathova L."/>
            <person name="Zubacova Z."/>
            <person name="Dolezal P."/>
            <person name="Malik S.B."/>
            <person name="Logsdon J.M. Jr."/>
            <person name="Henze K."/>
            <person name="Gupta A."/>
            <person name="Wang C.C."/>
            <person name="Dunne R.L."/>
            <person name="Upcroft J.A."/>
            <person name="Upcroft P."/>
            <person name="White O."/>
            <person name="Salzberg S.L."/>
            <person name="Tang P."/>
            <person name="Chiu C.-H."/>
            <person name="Lee Y.-S."/>
            <person name="Embley T.M."/>
            <person name="Coombs G.H."/>
            <person name="Mottram J.C."/>
            <person name="Tachezy J."/>
            <person name="Fraser-Liggett C.M."/>
            <person name="Johnson P.J."/>
        </authorList>
    </citation>
    <scope>NUCLEOTIDE SEQUENCE [LARGE SCALE GENOMIC DNA]</scope>
    <source>
        <strain evidence="2">G3</strain>
    </source>
</reference>
<dbReference type="InParanoid" id="A2DGH2"/>
<feature type="domain" description="DUF3447" evidence="1">
    <location>
        <begin position="197"/>
        <end position="272"/>
    </location>
</feature>
<accession>A2DGH2</accession>
<gene>
    <name evidence="2" type="ORF">TVAG_239430</name>
</gene>
<dbReference type="SUPFAM" id="SSF48403">
    <property type="entry name" value="Ankyrin repeat"/>
    <property type="match status" value="1"/>
</dbReference>
<dbReference type="InterPro" id="IPR020683">
    <property type="entry name" value="DUF3447"/>
</dbReference>
<dbReference type="Pfam" id="PF11929">
    <property type="entry name" value="DUF3447"/>
    <property type="match status" value="1"/>
</dbReference>
<evidence type="ECO:0000313" key="2">
    <source>
        <dbReference type="EMBL" id="EAY20568.1"/>
    </source>
</evidence>
<name>A2DGH2_TRIV3</name>
<reference evidence="2" key="1">
    <citation type="submission" date="2006-10" db="EMBL/GenBank/DDBJ databases">
        <authorList>
            <person name="Amadeo P."/>
            <person name="Zhao Q."/>
            <person name="Wortman J."/>
            <person name="Fraser-Liggett C."/>
            <person name="Carlton J."/>
        </authorList>
    </citation>
    <scope>NUCLEOTIDE SEQUENCE</scope>
    <source>
        <strain evidence="2">G3</strain>
    </source>
</reference>
<dbReference type="Proteomes" id="UP000001542">
    <property type="component" value="Unassembled WGS sequence"/>
</dbReference>
<proteinExistence type="predicted"/>
<keyword evidence="3" id="KW-1185">Reference proteome</keyword>
<dbReference type="RefSeq" id="XP_001581554.1">
    <property type="nucleotide sequence ID" value="XM_001581504.1"/>
</dbReference>
<protein>
    <recommendedName>
        <fullName evidence="1">DUF3447 domain-containing protein</fullName>
    </recommendedName>
</protein>
<dbReference type="VEuPathDB" id="TrichDB:TVAGG3_0965900"/>
<organism evidence="2 3">
    <name type="scientific">Trichomonas vaginalis (strain ATCC PRA-98 / G3)</name>
    <dbReference type="NCBI Taxonomy" id="412133"/>
    <lineage>
        <taxon>Eukaryota</taxon>
        <taxon>Metamonada</taxon>
        <taxon>Parabasalia</taxon>
        <taxon>Trichomonadida</taxon>
        <taxon>Trichomonadidae</taxon>
        <taxon>Trichomonas</taxon>
    </lineage>
</organism>
<dbReference type="KEGG" id="tva:5466108"/>
<dbReference type="AlphaFoldDB" id="A2DGH2"/>
<evidence type="ECO:0000259" key="1">
    <source>
        <dbReference type="Pfam" id="PF11929"/>
    </source>
</evidence>
<dbReference type="eggNOG" id="ENOG502SBM3">
    <property type="taxonomic scope" value="Eukaryota"/>
</dbReference>
<dbReference type="PANTHER" id="PTHR24182">
    <property type="entry name" value="ANKYRIN REPEAT AND SOCS BOX CONTAINING 4"/>
    <property type="match status" value="1"/>
</dbReference>
<sequence length="285" mass="34117">MSDKDIHSSKYSELRSIYKCYIDSYNVFYRLKTENEEEINKIYKLIKTELIDSKKHLPYTIISDILCIIPYNNRYTKAYLSLAKLIYDNYKVNEEIRVPLTVGYLFYKEYGIKLNKSDDFEKIKSENLQIHIENTIYRAIMYNNLETFISFTEKEGFDKDQRLESELYPYYKKGYSLLELCCYHGAVDCFKLLRTKFSSEITQKCIHLSFLGGNQEIMCECLKYQIPIERCMKYAIISHNIDFVTFLMNEYDIEIDLDYCGMFNNLESFLVYFDQTNDFNKCFIN</sequence>
<dbReference type="PANTHER" id="PTHR24182:SF13">
    <property type="entry name" value="LD18443P"/>
    <property type="match status" value="1"/>
</dbReference>
<dbReference type="InterPro" id="IPR036770">
    <property type="entry name" value="Ankyrin_rpt-contain_sf"/>
</dbReference>